<dbReference type="Gene3D" id="3.90.226.10">
    <property type="entry name" value="2-enoyl-CoA Hydratase, Chain A, domain 1"/>
    <property type="match status" value="1"/>
</dbReference>
<dbReference type="CDD" id="cd06558">
    <property type="entry name" value="crotonase-like"/>
    <property type="match status" value="1"/>
</dbReference>
<proteinExistence type="predicted"/>
<dbReference type="GO" id="GO:0006574">
    <property type="term" value="P:L-valine catabolic process"/>
    <property type="evidence" value="ECO:0007669"/>
    <property type="project" value="TreeGrafter"/>
</dbReference>
<dbReference type="EC" id="3.1.2.4" evidence="2"/>
<dbReference type="OrthoDB" id="9790967at2"/>
<gene>
    <name evidence="5" type="primary">paaF</name>
    <name evidence="5" type="ORF">SMD11_6373</name>
</gene>
<dbReference type="EMBL" id="CP021744">
    <property type="protein sequence ID" value="ARZ71949.1"/>
    <property type="molecule type" value="Genomic_DNA"/>
</dbReference>
<protein>
    <recommendedName>
        <fullName evidence="2">3-hydroxyisobutyryl-CoA hydrolase</fullName>
        <ecNumber evidence="2">3.1.2.4</ecNumber>
    </recommendedName>
</protein>
<evidence type="ECO:0000259" key="4">
    <source>
        <dbReference type="Pfam" id="PF16113"/>
    </source>
</evidence>
<dbReference type="GO" id="GO:0005829">
    <property type="term" value="C:cytosol"/>
    <property type="evidence" value="ECO:0007669"/>
    <property type="project" value="TreeGrafter"/>
</dbReference>
<dbReference type="KEGG" id="salj:SMD11_6373"/>
<dbReference type="AlphaFoldDB" id="A0A1Z2LCB2"/>
<dbReference type="PANTHER" id="PTHR43176">
    <property type="entry name" value="3-HYDROXYISOBUTYRYL-COA HYDROLASE-RELATED"/>
    <property type="match status" value="1"/>
</dbReference>
<dbReference type="GO" id="GO:0003860">
    <property type="term" value="F:3-hydroxyisobutyryl-CoA hydrolase activity"/>
    <property type="evidence" value="ECO:0007669"/>
    <property type="project" value="UniProtKB-EC"/>
</dbReference>
<accession>A0A1Z2LCB2</accession>
<dbReference type="InterPro" id="IPR045004">
    <property type="entry name" value="ECH_dom"/>
</dbReference>
<organism evidence="5 6">
    <name type="scientific">Streptomyces albireticuli</name>
    <dbReference type="NCBI Taxonomy" id="1940"/>
    <lineage>
        <taxon>Bacteria</taxon>
        <taxon>Bacillati</taxon>
        <taxon>Actinomycetota</taxon>
        <taxon>Actinomycetes</taxon>
        <taxon>Kitasatosporales</taxon>
        <taxon>Streptomycetaceae</taxon>
        <taxon>Streptomyces</taxon>
    </lineage>
</organism>
<evidence type="ECO:0000256" key="3">
    <source>
        <dbReference type="ARBA" id="ARBA00022801"/>
    </source>
</evidence>
<dbReference type="SUPFAM" id="SSF52096">
    <property type="entry name" value="ClpP/crotonase"/>
    <property type="match status" value="1"/>
</dbReference>
<feature type="domain" description="Enoyl-CoA hydratase/isomerase" evidence="4">
    <location>
        <begin position="22"/>
        <end position="342"/>
    </location>
</feature>
<keyword evidence="3 5" id="KW-0378">Hydrolase</keyword>
<comment type="catalytic activity">
    <reaction evidence="1">
        <text>3-hydroxy-2-methylpropanoyl-CoA + H2O = 3-hydroxy-2-methylpropanoate + CoA + H(+)</text>
        <dbReference type="Rhea" id="RHEA:20888"/>
        <dbReference type="ChEBI" id="CHEBI:11805"/>
        <dbReference type="ChEBI" id="CHEBI:15377"/>
        <dbReference type="ChEBI" id="CHEBI:15378"/>
        <dbReference type="ChEBI" id="CHEBI:57287"/>
        <dbReference type="ChEBI" id="CHEBI:57340"/>
        <dbReference type="EC" id="3.1.2.4"/>
    </reaction>
</comment>
<dbReference type="Proteomes" id="UP000195755">
    <property type="component" value="Chromosome"/>
</dbReference>
<evidence type="ECO:0000256" key="1">
    <source>
        <dbReference type="ARBA" id="ARBA00001709"/>
    </source>
</evidence>
<evidence type="ECO:0000313" key="6">
    <source>
        <dbReference type="Proteomes" id="UP000195755"/>
    </source>
</evidence>
<evidence type="ECO:0000313" key="5">
    <source>
        <dbReference type="EMBL" id="ARZ71949.1"/>
    </source>
</evidence>
<dbReference type="RefSeq" id="WP_087929656.1">
    <property type="nucleotide sequence ID" value="NZ_CP021744.1"/>
</dbReference>
<dbReference type="InterPro" id="IPR029045">
    <property type="entry name" value="ClpP/crotonase-like_dom_sf"/>
</dbReference>
<dbReference type="Pfam" id="PF16113">
    <property type="entry name" value="ECH_2"/>
    <property type="match status" value="1"/>
</dbReference>
<sequence>MTPTAPVTGDDPVLLRTEGHAGYLTLNRPKALNALSHDMVRRIDEALTTWEHDPAVETVVISGAGERGLCAGGDIRSIHADARDGDGTATAAFWYDEYRLNARIARYPKPYVAVMDGIVMGGGVGVSAHGSVRIVTERSKVAMPETGIGFVPDVGGTYLLALAPGELGTHLGLTGTPVGARDALLCGLADHFVPSDELPALLAALATGSVTEVLARYVREAPEGELDGHREWIDHCYAADTVEEIVERLLDHGATAAKETAGTILAKSPTSLKVTLAALRRARDLGPLERVLEQEYRVSCAALSSPDLVEGIRAQVVDKDRDPRWSPATLAGVTEADVDRFFAPLGARELSLAADGSGQEVPW</sequence>
<evidence type="ECO:0000256" key="2">
    <source>
        <dbReference type="ARBA" id="ARBA00011915"/>
    </source>
</evidence>
<dbReference type="InterPro" id="IPR032259">
    <property type="entry name" value="HIBYL-CoA-H"/>
</dbReference>
<dbReference type="NCBIfam" id="NF004127">
    <property type="entry name" value="PRK05617.1"/>
    <property type="match status" value="1"/>
</dbReference>
<reference evidence="5 6" key="1">
    <citation type="submission" date="2017-06" db="EMBL/GenBank/DDBJ databases">
        <title>Streptomyces albireticuli Genome sequencing and assembly.</title>
        <authorList>
            <person name="Wang Y."/>
            <person name="Du B."/>
            <person name="Ding Y."/>
            <person name="Liu H."/>
            <person name="Hou Q."/>
            <person name="Liu K."/>
            <person name="Yao L."/>
            <person name="Wang C."/>
        </authorList>
    </citation>
    <scope>NUCLEOTIDE SEQUENCE [LARGE SCALE GENOMIC DNA]</scope>
    <source>
        <strain evidence="5 6">MDJK11</strain>
    </source>
</reference>
<name>A0A1Z2LCB2_9ACTN</name>
<dbReference type="PANTHER" id="PTHR43176:SF3">
    <property type="entry name" value="3-HYDROXYISOBUTYRYL-COA HYDROLASE, MITOCHONDRIAL"/>
    <property type="match status" value="1"/>
</dbReference>